<sequence>MIRLREWLSLRRGFDDLSREGNVFGFVLRLMFLSISLSLLFQFVAIPLCRFFGLLTASFADSLKVGVAMSWLVSSFVATVTGLPIGLELRRLARAKAKYQYLSRVDELSGLLNRRAFTEVLEETSAEASLVIIDLDRFKLINDNHGHCAGDFVIRAVSDVLAETTAAGDVCARLGGEEFGLILRGKSRGERLALVETARLRVAALPLQFDGQWIDLTISAGVAEITPERRKEAIYAAADRALYRAKAEGRNRVIHEDDAEEAVIAVQAAS</sequence>
<dbReference type="Pfam" id="PF00990">
    <property type="entry name" value="GGDEF"/>
    <property type="match status" value="1"/>
</dbReference>
<proteinExistence type="predicted"/>
<dbReference type="NCBIfam" id="TIGR00254">
    <property type="entry name" value="GGDEF"/>
    <property type="match status" value="1"/>
</dbReference>
<protein>
    <recommendedName>
        <fullName evidence="1">diguanylate cyclase</fullName>
        <ecNumber evidence="1">2.7.7.65</ecNumber>
    </recommendedName>
</protein>
<name>A0ABU0IFY8_9HYPH</name>
<dbReference type="EMBL" id="JAUSWH010000012">
    <property type="protein sequence ID" value="MDQ0457158.1"/>
    <property type="molecule type" value="Genomic_DNA"/>
</dbReference>
<dbReference type="EC" id="2.7.7.65" evidence="1"/>
<dbReference type="SMART" id="SM00267">
    <property type="entry name" value="GGDEF"/>
    <property type="match status" value="1"/>
</dbReference>
<feature type="domain" description="GGDEF" evidence="3">
    <location>
        <begin position="126"/>
        <end position="258"/>
    </location>
</feature>
<evidence type="ECO:0000313" key="5">
    <source>
        <dbReference type="Proteomes" id="UP001235269"/>
    </source>
</evidence>
<organism evidence="4 5">
    <name type="scientific">Rhizobium paknamense</name>
    <dbReference type="NCBI Taxonomy" id="1206817"/>
    <lineage>
        <taxon>Bacteria</taxon>
        <taxon>Pseudomonadati</taxon>
        <taxon>Pseudomonadota</taxon>
        <taxon>Alphaproteobacteria</taxon>
        <taxon>Hyphomicrobiales</taxon>
        <taxon>Rhizobiaceae</taxon>
        <taxon>Rhizobium/Agrobacterium group</taxon>
        <taxon>Rhizobium</taxon>
    </lineage>
</organism>
<dbReference type="PANTHER" id="PTHR45138:SF24">
    <property type="entry name" value="DIGUANYLATE CYCLASE DGCC-RELATED"/>
    <property type="match status" value="1"/>
</dbReference>
<evidence type="ECO:0000313" key="4">
    <source>
        <dbReference type="EMBL" id="MDQ0457158.1"/>
    </source>
</evidence>
<feature type="transmembrane region" description="Helical" evidence="2">
    <location>
        <begin position="65"/>
        <end position="87"/>
    </location>
</feature>
<keyword evidence="5" id="KW-1185">Reference proteome</keyword>
<evidence type="ECO:0000256" key="1">
    <source>
        <dbReference type="ARBA" id="ARBA00012528"/>
    </source>
</evidence>
<reference evidence="4 5" key="1">
    <citation type="submission" date="2023-07" db="EMBL/GenBank/DDBJ databases">
        <title>Genomic Encyclopedia of Type Strains, Phase IV (KMG-IV): sequencing the most valuable type-strain genomes for metagenomic binning, comparative biology and taxonomic classification.</title>
        <authorList>
            <person name="Goeker M."/>
        </authorList>
    </citation>
    <scope>NUCLEOTIDE SEQUENCE [LARGE SCALE GENOMIC DNA]</scope>
    <source>
        <strain evidence="4 5">DSM 100301</strain>
    </source>
</reference>
<evidence type="ECO:0000256" key="2">
    <source>
        <dbReference type="SAM" id="Phobius"/>
    </source>
</evidence>
<dbReference type="PANTHER" id="PTHR45138">
    <property type="entry name" value="REGULATORY COMPONENTS OF SENSORY TRANSDUCTION SYSTEM"/>
    <property type="match status" value="1"/>
</dbReference>
<dbReference type="CDD" id="cd01949">
    <property type="entry name" value="GGDEF"/>
    <property type="match status" value="1"/>
</dbReference>
<dbReference type="SUPFAM" id="SSF55073">
    <property type="entry name" value="Nucleotide cyclase"/>
    <property type="match status" value="1"/>
</dbReference>
<comment type="caution">
    <text evidence="4">The sequence shown here is derived from an EMBL/GenBank/DDBJ whole genome shotgun (WGS) entry which is preliminary data.</text>
</comment>
<keyword evidence="2" id="KW-0812">Transmembrane</keyword>
<dbReference type="PROSITE" id="PS50887">
    <property type="entry name" value="GGDEF"/>
    <property type="match status" value="1"/>
</dbReference>
<dbReference type="RefSeq" id="WP_307159338.1">
    <property type="nucleotide sequence ID" value="NZ_JAUSWH010000012.1"/>
</dbReference>
<evidence type="ECO:0000259" key="3">
    <source>
        <dbReference type="PROSITE" id="PS50887"/>
    </source>
</evidence>
<dbReference type="Proteomes" id="UP001235269">
    <property type="component" value="Unassembled WGS sequence"/>
</dbReference>
<keyword evidence="2" id="KW-0472">Membrane</keyword>
<accession>A0ABU0IFY8</accession>
<dbReference type="InterPro" id="IPR000160">
    <property type="entry name" value="GGDEF_dom"/>
</dbReference>
<keyword evidence="2" id="KW-1133">Transmembrane helix</keyword>
<feature type="transmembrane region" description="Helical" evidence="2">
    <location>
        <begin position="21"/>
        <end position="45"/>
    </location>
</feature>
<dbReference type="InterPro" id="IPR043128">
    <property type="entry name" value="Rev_trsase/Diguanyl_cyclase"/>
</dbReference>
<gene>
    <name evidence="4" type="ORF">QO005_003505</name>
</gene>
<dbReference type="InterPro" id="IPR029787">
    <property type="entry name" value="Nucleotide_cyclase"/>
</dbReference>
<dbReference type="Gene3D" id="3.30.70.270">
    <property type="match status" value="1"/>
</dbReference>
<dbReference type="InterPro" id="IPR050469">
    <property type="entry name" value="Diguanylate_Cyclase"/>
</dbReference>